<feature type="compositionally biased region" description="Low complexity" evidence="1">
    <location>
        <begin position="28"/>
        <end position="37"/>
    </location>
</feature>
<evidence type="ECO:0000256" key="2">
    <source>
        <dbReference type="SAM" id="SignalP"/>
    </source>
</evidence>
<feature type="region of interest" description="Disordered" evidence="1">
    <location>
        <begin position="85"/>
        <end position="105"/>
    </location>
</feature>
<feature type="chain" id="PRO_5037938303" evidence="2">
    <location>
        <begin position="25"/>
        <end position="105"/>
    </location>
</feature>
<evidence type="ECO:0000313" key="4">
    <source>
        <dbReference type="Proteomes" id="UP000680839"/>
    </source>
</evidence>
<protein>
    <submittedName>
        <fullName evidence="3">Uncharacterized protein</fullName>
    </submittedName>
</protein>
<evidence type="ECO:0000256" key="1">
    <source>
        <dbReference type="SAM" id="MobiDB-lite"/>
    </source>
</evidence>
<name>A0A975RQ05_9BRAD</name>
<accession>A0A975RQ05</accession>
<dbReference type="EMBL" id="CP076134">
    <property type="protein sequence ID" value="QWG15328.1"/>
    <property type="molecule type" value="Genomic_DNA"/>
</dbReference>
<organism evidence="3 4">
    <name type="scientific">Bradyrhizobium sediminis</name>
    <dbReference type="NCBI Taxonomy" id="2840469"/>
    <lineage>
        <taxon>Bacteria</taxon>
        <taxon>Pseudomonadati</taxon>
        <taxon>Pseudomonadota</taxon>
        <taxon>Alphaproteobacteria</taxon>
        <taxon>Hyphomicrobiales</taxon>
        <taxon>Nitrobacteraceae</taxon>
        <taxon>Bradyrhizobium</taxon>
    </lineage>
</organism>
<evidence type="ECO:0000313" key="3">
    <source>
        <dbReference type="EMBL" id="QWG15328.1"/>
    </source>
</evidence>
<sequence length="105" mass="10882">MKRSSIFVVGAVMLALVAASAASAQQQFIPPGGSQYNPPLPPPPAVPKIEVPAIPKMDAPPTPPRVQGLQRGSFSDRISKCLDDAAASGLGPNERAAYSRSCANQ</sequence>
<feature type="signal peptide" evidence="2">
    <location>
        <begin position="1"/>
        <end position="24"/>
    </location>
</feature>
<dbReference type="Proteomes" id="UP000680839">
    <property type="component" value="Chromosome"/>
</dbReference>
<proteinExistence type="predicted"/>
<reference evidence="3" key="1">
    <citation type="submission" date="2021-06" db="EMBL/GenBank/DDBJ databases">
        <title>Bradyrhizobium sp. S2-20-1 Genome sequencing.</title>
        <authorList>
            <person name="Jin L."/>
        </authorList>
    </citation>
    <scope>NUCLEOTIDE SEQUENCE</scope>
    <source>
        <strain evidence="3">S2-20-1</strain>
    </source>
</reference>
<dbReference type="RefSeq" id="WP_215623853.1">
    <property type="nucleotide sequence ID" value="NZ_CP076134.1"/>
</dbReference>
<keyword evidence="2" id="KW-0732">Signal</keyword>
<dbReference type="AlphaFoldDB" id="A0A975RQ05"/>
<gene>
    <name evidence="3" type="ORF">KMZ29_12085</name>
</gene>
<feature type="region of interest" description="Disordered" evidence="1">
    <location>
        <begin position="28"/>
        <end position="70"/>
    </location>
</feature>